<dbReference type="EMBL" id="JAZDUA010000071">
    <property type="protein sequence ID" value="KAK7869660.1"/>
    <property type="molecule type" value="Genomic_DNA"/>
</dbReference>
<dbReference type="Proteomes" id="UP001378592">
    <property type="component" value="Unassembled WGS sequence"/>
</dbReference>
<evidence type="ECO:0000313" key="9">
    <source>
        <dbReference type="EMBL" id="KAK7869660.1"/>
    </source>
</evidence>
<evidence type="ECO:0000256" key="4">
    <source>
        <dbReference type="ARBA" id="ARBA00022801"/>
    </source>
</evidence>
<accession>A0AAN9VWW2</accession>
<evidence type="ECO:0000313" key="10">
    <source>
        <dbReference type="Proteomes" id="UP001378592"/>
    </source>
</evidence>
<dbReference type="PANTHER" id="PTHR12992:SF11">
    <property type="entry name" value="MITOCHONDRIAL COENZYME A DIPHOSPHATASE NUDT8"/>
    <property type="match status" value="1"/>
</dbReference>
<dbReference type="InterPro" id="IPR045121">
    <property type="entry name" value="CoAse"/>
</dbReference>
<comment type="caution">
    <text evidence="9">The sequence shown here is derived from an EMBL/GenBank/DDBJ whole genome shotgun (WGS) entry which is preliminary data.</text>
</comment>
<sequence length="268" mass="28992">MFAVQASALARVAVASLMDWPRLLSTNLGRSGGGASPASSSPPPPGLSKEAVLSEHAQQRCVAALRRLRPLRVDPAAVARRAAVLVPLCLVGEDVCLLYTLRAAALRHYRGQVSFPGGMQEAGDGGSLEATALREAREELGLAADGVRVWGHGPWVGTARRDAAVLPFVGFVGRVDVRALRLCPHEVEAAFAVPLQRLCDPKLFRYTQFRGSFALPVFTGGEYRIWGLTAIITHTVLKALVPAVYTHHLPKEWLLEHPEGFTYDQFNA</sequence>
<keyword evidence="10" id="KW-1185">Reference proteome</keyword>
<evidence type="ECO:0000256" key="7">
    <source>
        <dbReference type="SAM" id="MobiDB-lite"/>
    </source>
</evidence>
<evidence type="ECO:0000259" key="8">
    <source>
        <dbReference type="PROSITE" id="PS51462"/>
    </source>
</evidence>
<dbReference type="PROSITE" id="PS51462">
    <property type="entry name" value="NUDIX"/>
    <property type="match status" value="1"/>
</dbReference>
<dbReference type="InterPro" id="IPR000086">
    <property type="entry name" value="NUDIX_hydrolase_dom"/>
</dbReference>
<dbReference type="GO" id="GO:0010945">
    <property type="term" value="F:coenzyme A diphosphatase activity"/>
    <property type="evidence" value="ECO:0007669"/>
    <property type="project" value="InterPro"/>
</dbReference>
<comment type="cofactor">
    <cofactor evidence="1">
        <name>Mn(2+)</name>
        <dbReference type="ChEBI" id="CHEBI:29035"/>
    </cofactor>
</comment>
<feature type="domain" description="Nudix hydrolase" evidence="8">
    <location>
        <begin position="79"/>
        <end position="219"/>
    </location>
</feature>
<keyword evidence="4" id="KW-0378">Hydrolase</keyword>
<organism evidence="9 10">
    <name type="scientific">Gryllus longicercus</name>
    <dbReference type="NCBI Taxonomy" id="2509291"/>
    <lineage>
        <taxon>Eukaryota</taxon>
        <taxon>Metazoa</taxon>
        <taxon>Ecdysozoa</taxon>
        <taxon>Arthropoda</taxon>
        <taxon>Hexapoda</taxon>
        <taxon>Insecta</taxon>
        <taxon>Pterygota</taxon>
        <taxon>Neoptera</taxon>
        <taxon>Polyneoptera</taxon>
        <taxon>Orthoptera</taxon>
        <taxon>Ensifera</taxon>
        <taxon>Gryllidea</taxon>
        <taxon>Grylloidea</taxon>
        <taxon>Gryllidae</taxon>
        <taxon>Gryllinae</taxon>
        <taxon>Gryllus</taxon>
    </lineage>
</organism>
<keyword evidence="5" id="KW-0460">Magnesium</keyword>
<dbReference type="Pfam" id="PF00293">
    <property type="entry name" value="NUDIX"/>
    <property type="match status" value="1"/>
</dbReference>
<dbReference type="GO" id="GO:0046872">
    <property type="term" value="F:metal ion binding"/>
    <property type="evidence" value="ECO:0007669"/>
    <property type="project" value="UniProtKB-KW"/>
</dbReference>
<dbReference type="AlphaFoldDB" id="A0AAN9VWW2"/>
<proteinExistence type="predicted"/>
<gene>
    <name evidence="9" type="ORF">R5R35_010025</name>
</gene>
<dbReference type="SUPFAM" id="SSF55811">
    <property type="entry name" value="Nudix"/>
    <property type="match status" value="1"/>
</dbReference>
<feature type="region of interest" description="Disordered" evidence="7">
    <location>
        <begin position="31"/>
        <end position="51"/>
    </location>
</feature>
<evidence type="ECO:0000256" key="6">
    <source>
        <dbReference type="ARBA" id="ARBA00023211"/>
    </source>
</evidence>
<keyword evidence="6" id="KW-0464">Manganese</keyword>
<protein>
    <recommendedName>
        <fullName evidence="8">Nudix hydrolase domain-containing protein</fullName>
    </recommendedName>
</protein>
<comment type="cofactor">
    <cofactor evidence="2">
        <name>Mg(2+)</name>
        <dbReference type="ChEBI" id="CHEBI:18420"/>
    </cofactor>
</comment>
<evidence type="ECO:0000256" key="1">
    <source>
        <dbReference type="ARBA" id="ARBA00001936"/>
    </source>
</evidence>
<dbReference type="CDD" id="cd03426">
    <property type="entry name" value="NUDIX_CoAse_Nudt7"/>
    <property type="match status" value="1"/>
</dbReference>
<evidence type="ECO:0000256" key="3">
    <source>
        <dbReference type="ARBA" id="ARBA00022723"/>
    </source>
</evidence>
<evidence type="ECO:0000256" key="5">
    <source>
        <dbReference type="ARBA" id="ARBA00022842"/>
    </source>
</evidence>
<evidence type="ECO:0000256" key="2">
    <source>
        <dbReference type="ARBA" id="ARBA00001946"/>
    </source>
</evidence>
<dbReference type="PANTHER" id="PTHR12992">
    <property type="entry name" value="NUDIX HYDROLASE"/>
    <property type="match status" value="1"/>
</dbReference>
<keyword evidence="3" id="KW-0479">Metal-binding</keyword>
<dbReference type="Gene3D" id="3.90.79.10">
    <property type="entry name" value="Nucleoside Triphosphate Pyrophosphohydrolase"/>
    <property type="match status" value="1"/>
</dbReference>
<reference evidence="9 10" key="1">
    <citation type="submission" date="2024-03" db="EMBL/GenBank/DDBJ databases">
        <title>The genome assembly and annotation of the cricket Gryllus longicercus Weissman &amp; Gray.</title>
        <authorList>
            <person name="Szrajer S."/>
            <person name="Gray D."/>
            <person name="Ylla G."/>
        </authorList>
    </citation>
    <scope>NUCLEOTIDE SEQUENCE [LARGE SCALE GENOMIC DNA]</scope>
    <source>
        <strain evidence="9">DAG 2021-001</strain>
        <tissue evidence="9">Whole body minus gut</tissue>
    </source>
</reference>
<dbReference type="InterPro" id="IPR015797">
    <property type="entry name" value="NUDIX_hydrolase-like_dom_sf"/>
</dbReference>
<name>A0AAN9VWW2_9ORTH</name>